<dbReference type="InterPro" id="IPR033116">
    <property type="entry name" value="TRYPSIN_SER"/>
</dbReference>
<protein>
    <submittedName>
        <fullName evidence="8">Serine proteinase stubble</fullName>
    </submittedName>
</protein>
<feature type="region of interest" description="Disordered" evidence="6">
    <location>
        <begin position="563"/>
        <end position="590"/>
    </location>
</feature>
<dbReference type="PANTHER" id="PTHR24252:SF10">
    <property type="entry name" value="SERINE PROTEASE 56"/>
    <property type="match status" value="1"/>
</dbReference>
<sequence length="850" mass="95386">MTGEIGVCTFNWSCINVAHGVRIGSCLDRIFVGTCCKIPNENSRTTTSKFIGSSSQPNSERISSNKSSTEYISSKRSDAEYILSRKSATEYLDSTRKPSEEFSSSSRKSSDEYRNFSKKPSGGRKEQQEAINQNTQVETSISNYNIFTTSSEVQKIEKPVSIIDLSHSSVTFNPSTHLTQKSNHSSGSLPSSQTTVNTYNIKREDAKWEHTTFPSHSRKPILPIEMFRKTPTTSFPQDTESLKQNTYSEDALFVSISESFKLKATTKIPPKPGMISEVVYERRPVNMTHSEETPAAVELSQSRKPVPEDVLNKKETLIALESHISGTPVISDEFDNLWKPITSEQSHNLRKPIVPEVSHDLRRPILPNTSHDLRRPELPDISHDLRRPILPNASHDLRRPELPDISHHLRRPVSFGASHDLRKPSVPEDSHDQRWPVLNEETHNKRLPVLNLFAWPYSFFMGDNEKLIQPDTSNLSLNISQESDIKVNNNEIPITDGESIKSSTDPSHILFDDSESGLQDENVNSIYTSITTDLSTIKNISELFSNTVDKDYTTPNFTLFTEPSYPWPPSKSPSESFQNEQSKGSPTALKDISRVCGRARSSTVVGRIVGGRKSHYLRWPWMISLRRYEGQAFKHKCGAALLNELWAISAAHCVDGKLPNDVMLRLGEYNLYRTDESHPHVERRIYMIVIHPNFDPVTYENDLALLRFYEPVQFRANIVPVCLPKSVGNIAGRTAVVTGWGRLSEEGELPGSLHEVHMPILTNKECEDMYSAAGYSETIKDVFVCAGVLSGGLDACEGDSGGPMVIRGERGHWTLVGLISWGMGCAAPKQPGVYTRITKFTDWINEIIAY</sequence>
<dbReference type="InterPro" id="IPR043504">
    <property type="entry name" value="Peptidase_S1_PA_chymotrypsin"/>
</dbReference>
<dbReference type="GO" id="GO:0004252">
    <property type="term" value="F:serine-type endopeptidase activity"/>
    <property type="evidence" value="ECO:0007669"/>
    <property type="project" value="InterPro"/>
</dbReference>
<name>A0A087UU70_STEMI</name>
<evidence type="ECO:0000313" key="8">
    <source>
        <dbReference type="EMBL" id="KFM80909.1"/>
    </source>
</evidence>
<dbReference type="PANTHER" id="PTHR24252">
    <property type="entry name" value="ACROSIN-RELATED"/>
    <property type="match status" value="1"/>
</dbReference>
<dbReference type="STRING" id="407821.A0A087UU70"/>
<dbReference type="PROSITE" id="PS50240">
    <property type="entry name" value="TRYPSIN_DOM"/>
    <property type="match status" value="1"/>
</dbReference>
<evidence type="ECO:0000256" key="2">
    <source>
        <dbReference type="ARBA" id="ARBA00022801"/>
    </source>
</evidence>
<dbReference type="InterPro" id="IPR009003">
    <property type="entry name" value="Peptidase_S1_PA"/>
</dbReference>
<feature type="non-terminal residue" evidence="8">
    <location>
        <position position="850"/>
    </location>
</feature>
<dbReference type="Proteomes" id="UP000054359">
    <property type="component" value="Unassembled WGS sequence"/>
</dbReference>
<keyword evidence="2 5" id="KW-0378">Hydrolase</keyword>
<dbReference type="CDD" id="cd00190">
    <property type="entry name" value="Tryp_SPc"/>
    <property type="match status" value="1"/>
</dbReference>
<evidence type="ECO:0000256" key="1">
    <source>
        <dbReference type="ARBA" id="ARBA00022670"/>
    </source>
</evidence>
<dbReference type="PROSITE" id="PS00134">
    <property type="entry name" value="TRYPSIN_HIS"/>
    <property type="match status" value="1"/>
</dbReference>
<dbReference type="InterPro" id="IPR001314">
    <property type="entry name" value="Peptidase_S1A"/>
</dbReference>
<reference evidence="8 9" key="1">
    <citation type="submission" date="2013-11" db="EMBL/GenBank/DDBJ databases">
        <title>Genome sequencing of Stegodyphus mimosarum.</title>
        <authorList>
            <person name="Bechsgaard J."/>
        </authorList>
    </citation>
    <scope>NUCLEOTIDE SEQUENCE [LARGE SCALE GENOMIC DNA]</scope>
</reference>
<evidence type="ECO:0000256" key="3">
    <source>
        <dbReference type="ARBA" id="ARBA00022825"/>
    </source>
</evidence>
<feature type="region of interest" description="Disordered" evidence="6">
    <location>
        <begin position="174"/>
        <end position="194"/>
    </location>
</feature>
<keyword evidence="4" id="KW-1015">Disulfide bond</keyword>
<proteinExistence type="predicted"/>
<keyword evidence="1 5" id="KW-0645">Protease</keyword>
<dbReference type="AlphaFoldDB" id="A0A087UU70"/>
<gene>
    <name evidence="8" type="ORF">X975_03018</name>
</gene>
<dbReference type="GO" id="GO:0006508">
    <property type="term" value="P:proteolysis"/>
    <property type="evidence" value="ECO:0007669"/>
    <property type="project" value="UniProtKB-KW"/>
</dbReference>
<dbReference type="SUPFAM" id="SSF50494">
    <property type="entry name" value="Trypsin-like serine proteases"/>
    <property type="match status" value="1"/>
</dbReference>
<dbReference type="OrthoDB" id="93664at2759"/>
<dbReference type="OMA" id="CKIPNEN"/>
<dbReference type="EMBL" id="KK121640">
    <property type="protein sequence ID" value="KFM80909.1"/>
    <property type="molecule type" value="Genomic_DNA"/>
</dbReference>
<dbReference type="InterPro" id="IPR018114">
    <property type="entry name" value="TRYPSIN_HIS"/>
</dbReference>
<feature type="region of interest" description="Disordered" evidence="6">
    <location>
        <begin position="93"/>
        <end position="136"/>
    </location>
</feature>
<dbReference type="PROSITE" id="PS00135">
    <property type="entry name" value="TRYPSIN_SER"/>
    <property type="match status" value="1"/>
</dbReference>
<evidence type="ECO:0000256" key="4">
    <source>
        <dbReference type="ARBA" id="ARBA00023157"/>
    </source>
</evidence>
<evidence type="ECO:0000313" key="9">
    <source>
        <dbReference type="Proteomes" id="UP000054359"/>
    </source>
</evidence>
<keyword evidence="3 5" id="KW-0720">Serine protease</keyword>
<dbReference type="PRINTS" id="PR00722">
    <property type="entry name" value="CHYMOTRYPSIN"/>
</dbReference>
<dbReference type="FunFam" id="2.40.10.10:FF:000006">
    <property type="entry name" value="Serine proteinase stubble"/>
    <property type="match status" value="1"/>
</dbReference>
<dbReference type="SMART" id="SM00020">
    <property type="entry name" value="Tryp_SPc"/>
    <property type="match status" value="1"/>
</dbReference>
<evidence type="ECO:0000256" key="6">
    <source>
        <dbReference type="SAM" id="MobiDB-lite"/>
    </source>
</evidence>
<dbReference type="InterPro" id="IPR001254">
    <property type="entry name" value="Trypsin_dom"/>
</dbReference>
<evidence type="ECO:0000256" key="5">
    <source>
        <dbReference type="RuleBase" id="RU363034"/>
    </source>
</evidence>
<feature type="domain" description="Peptidase S1" evidence="7">
    <location>
        <begin position="608"/>
        <end position="849"/>
    </location>
</feature>
<keyword evidence="9" id="KW-1185">Reference proteome</keyword>
<feature type="region of interest" description="Disordered" evidence="6">
    <location>
        <begin position="46"/>
        <end position="71"/>
    </location>
</feature>
<evidence type="ECO:0000259" key="7">
    <source>
        <dbReference type="PROSITE" id="PS50240"/>
    </source>
</evidence>
<organism evidence="8 9">
    <name type="scientific">Stegodyphus mimosarum</name>
    <name type="common">African social velvet spider</name>
    <dbReference type="NCBI Taxonomy" id="407821"/>
    <lineage>
        <taxon>Eukaryota</taxon>
        <taxon>Metazoa</taxon>
        <taxon>Ecdysozoa</taxon>
        <taxon>Arthropoda</taxon>
        <taxon>Chelicerata</taxon>
        <taxon>Arachnida</taxon>
        <taxon>Araneae</taxon>
        <taxon>Araneomorphae</taxon>
        <taxon>Entelegynae</taxon>
        <taxon>Eresoidea</taxon>
        <taxon>Eresidae</taxon>
        <taxon>Stegodyphus</taxon>
    </lineage>
</organism>
<dbReference type="Gene3D" id="2.40.10.10">
    <property type="entry name" value="Trypsin-like serine proteases"/>
    <property type="match status" value="1"/>
</dbReference>
<dbReference type="Pfam" id="PF00089">
    <property type="entry name" value="Trypsin"/>
    <property type="match status" value="1"/>
</dbReference>
<accession>A0A087UU70</accession>